<dbReference type="GO" id="GO:0016747">
    <property type="term" value="F:acyltransferase activity, transferring groups other than amino-acyl groups"/>
    <property type="evidence" value="ECO:0007669"/>
    <property type="project" value="InterPro"/>
</dbReference>
<dbReference type="PROSITE" id="PS51186">
    <property type="entry name" value="GNAT"/>
    <property type="match status" value="1"/>
</dbReference>
<dbReference type="STRING" id="1314776.A0A165YVP0"/>
<dbReference type="PANTHER" id="PTHR42791">
    <property type="entry name" value="GNAT FAMILY ACETYLTRANSFERASE"/>
    <property type="match status" value="1"/>
</dbReference>
<evidence type="ECO:0000259" key="2">
    <source>
        <dbReference type="PROSITE" id="PS51186"/>
    </source>
</evidence>
<dbReference type="OrthoDB" id="2744543at2759"/>
<protein>
    <recommendedName>
        <fullName evidence="2">N-acetyltransferase domain-containing protein</fullName>
    </recommendedName>
</protein>
<dbReference type="Pfam" id="PF13508">
    <property type="entry name" value="Acetyltransf_7"/>
    <property type="match status" value="1"/>
</dbReference>
<evidence type="ECO:0000313" key="3">
    <source>
        <dbReference type="EMBL" id="KZT33658.1"/>
    </source>
</evidence>
<gene>
    <name evidence="3" type="ORF">SISSUDRAFT_1132422</name>
</gene>
<dbReference type="PANTHER" id="PTHR42791:SF1">
    <property type="entry name" value="N-ACETYLTRANSFERASE DOMAIN-CONTAINING PROTEIN"/>
    <property type="match status" value="1"/>
</dbReference>
<dbReference type="SUPFAM" id="SSF55729">
    <property type="entry name" value="Acyl-CoA N-acyltransferases (Nat)"/>
    <property type="match status" value="1"/>
</dbReference>
<dbReference type="InterPro" id="IPR052523">
    <property type="entry name" value="Trichothecene_AcTrans"/>
</dbReference>
<dbReference type="AlphaFoldDB" id="A0A165YVP0"/>
<evidence type="ECO:0000256" key="1">
    <source>
        <dbReference type="SAM" id="MobiDB-lite"/>
    </source>
</evidence>
<dbReference type="CDD" id="cd04301">
    <property type="entry name" value="NAT_SF"/>
    <property type="match status" value="1"/>
</dbReference>
<evidence type="ECO:0000313" key="4">
    <source>
        <dbReference type="Proteomes" id="UP000076798"/>
    </source>
</evidence>
<feature type="compositionally biased region" description="Low complexity" evidence="1">
    <location>
        <begin position="41"/>
        <end position="50"/>
    </location>
</feature>
<dbReference type="Proteomes" id="UP000076798">
    <property type="component" value="Unassembled WGS sequence"/>
</dbReference>
<name>A0A165YVP0_9AGAM</name>
<feature type="domain" description="N-acetyltransferase" evidence="2">
    <location>
        <begin position="115"/>
        <end position="269"/>
    </location>
</feature>
<accession>A0A165YVP0</accession>
<reference evidence="3 4" key="1">
    <citation type="journal article" date="2016" name="Mol. Biol. Evol.">
        <title>Comparative Genomics of Early-Diverging Mushroom-Forming Fungi Provides Insights into the Origins of Lignocellulose Decay Capabilities.</title>
        <authorList>
            <person name="Nagy L.G."/>
            <person name="Riley R."/>
            <person name="Tritt A."/>
            <person name="Adam C."/>
            <person name="Daum C."/>
            <person name="Floudas D."/>
            <person name="Sun H."/>
            <person name="Yadav J.S."/>
            <person name="Pangilinan J."/>
            <person name="Larsson K.H."/>
            <person name="Matsuura K."/>
            <person name="Barry K."/>
            <person name="Labutti K."/>
            <person name="Kuo R."/>
            <person name="Ohm R.A."/>
            <person name="Bhattacharya S.S."/>
            <person name="Shirouzu T."/>
            <person name="Yoshinaga Y."/>
            <person name="Martin F.M."/>
            <person name="Grigoriev I.V."/>
            <person name="Hibbett D.S."/>
        </authorList>
    </citation>
    <scope>NUCLEOTIDE SEQUENCE [LARGE SCALE GENOMIC DNA]</scope>
    <source>
        <strain evidence="3 4">HHB10207 ss-3</strain>
    </source>
</reference>
<feature type="region of interest" description="Disordered" evidence="1">
    <location>
        <begin position="1"/>
        <end position="50"/>
    </location>
</feature>
<keyword evidence="4" id="KW-1185">Reference proteome</keyword>
<proteinExistence type="predicted"/>
<organism evidence="3 4">
    <name type="scientific">Sistotremastrum suecicum HHB10207 ss-3</name>
    <dbReference type="NCBI Taxonomy" id="1314776"/>
    <lineage>
        <taxon>Eukaryota</taxon>
        <taxon>Fungi</taxon>
        <taxon>Dikarya</taxon>
        <taxon>Basidiomycota</taxon>
        <taxon>Agaricomycotina</taxon>
        <taxon>Agaricomycetes</taxon>
        <taxon>Sistotremastrales</taxon>
        <taxon>Sistotremastraceae</taxon>
        <taxon>Sistotremastrum</taxon>
    </lineage>
</organism>
<dbReference type="Gene3D" id="3.40.630.30">
    <property type="match status" value="1"/>
</dbReference>
<dbReference type="EMBL" id="KV428227">
    <property type="protein sequence ID" value="KZT33658.1"/>
    <property type="molecule type" value="Genomic_DNA"/>
</dbReference>
<dbReference type="InterPro" id="IPR000182">
    <property type="entry name" value="GNAT_dom"/>
</dbReference>
<dbReference type="InterPro" id="IPR016181">
    <property type="entry name" value="Acyl_CoA_acyltransferase"/>
</dbReference>
<sequence length="287" mass="31906">MASATTGKIDVSYLNDASESSPPPPRSQPLMNPDPNTSPDASKTSTETSATELASPNILVKKLSYRQINIAVNTILEAFKFDAFTRYVTGQTGIDPPPPPSTFAKLKYAFYFWYFLTRRISLQIDDAHSLIIAFPPPSLVQNGSWKDKFIDIVFGGMAMILAKFDGEVVNRRRRELEGQKAAIESWLDGRGKDMYCVHLLATDPAYQGLGYASRLLDAIARIADTEGRSTWLLSTGRHNVPFYELHGYVTVGELRLGGEDPDWMGEEVICPVMVRDARCTSEIEKSE</sequence>